<reference evidence="2 3" key="1">
    <citation type="submission" date="2021-05" db="EMBL/GenBank/DDBJ databases">
        <title>A Polyphasic approach of four new species of the genus Ohtaekwangia: Ohtaekwangia histidinii sp. nov., Ohtaekwangia cretensis sp. nov., Ohtaekwangia indiensis sp. nov., Ohtaekwangia reichenbachii sp. nov. from diverse environment.</title>
        <authorList>
            <person name="Octaviana S."/>
        </authorList>
    </citation>
    <scope>NUCLEOTIDE SEQUENCE [LARGE SCALE GENOMIC DNA]</scope>
    <source>
        <strain evidence="2 3">PWU4</strain>
    </source>
</reference>
<keyword evidence="1" id="KW-0472">Membrane</keyword>
<accession>A0AAP2DRM2</accession>
<proteinExistence type="predicted"/>
<protein>
    <submittedName>
        <fullName evidence="2">Uncharacterized protein</fullName>
    </submittedName>
</protein>
<organism evidence="2 3">
    <name type="scientific">Chryseosolibacter histidini</name>
    <dbReference type="NCBI Taxonomy" id="2782349"/>
    <lineage>
        <taxon>Bacteria</taxon>
        <taxon>Pseudomonadati</taxon>
        <taxon>Bacteroidota</taxon>
        <taxon>Cytophagia</taxon>
        <taxon>Cytophagales</taxon>
        <taxon>Chryseotaleaceae</taxon>
        <taxon>Chryseosolibacter</taxon>
    </lineage>
</organism>
<dbReference type="Proteomes" id="UP001319200">
    <property type="component" value="Unassembled WGS sequence"/>
</dbReference>
<dbReference type="RefSeq" id="WP_254169908.1">
    <property type="nucleotide sequence ID" value="NZ_JAHESF010000061.1"/>
</dbReference>
<dbReference type="EMBL" id="JAHESF010000061">
    <property type="protein sequence ID" value="MBT1701223.1"/>
    <property type="molecule type" value="Genomic_DNA"/>
</dbReference>
<evidence type="ECO:0000313" key="2">
    <source>
        <dbReference type="EMBL" id="MBT1701223.1"/>
    </source>
</evidence>
<keyword evidence="1" id="KW-1133">Transmembrane helix</keyword>
<gene>
    <name evidence="2" type="ORF">KK083_30305</name>
</gene>
<keyword evidence="3" id="KW-1185">Reference proteome</keyword>
<sequence length="271" mass="31187">MSDSLMIGEQTAFYLSAHYSSDLNVLFPDSTFDFKPFEYQKRNYFATRTENGVSADSAVYYFTTFEVDRAQFLELPVFVVQARDCTVFQSPRDSVLITQLVAHVPDTVSADKLPLKMNTAYQKVFFQFNFWILLIIAAVLIVAGVVVWIFYGKKIRAYFLAKRLRRKHFQFVNTYNIMLTQLQSTFSSITTESALSAWKKYMEQLESRPYTKLTTKETFGLIHDEGLANNLRTIDRAIYGHDTSVVGALESLRTFADQQFAKKLTEVKHGQ</sequence>
<keyword evidence="1" id="KW-0812">Transmembrane</keyword>
<feature type="transmembrane region" description="Helical" evidence="1">
    <location>
        <begin position="128"/>
        <end position="151"/>
    </location>
</feature>
<name>A0AAP2DRM2_9BACT</name>
<evidence type="ECO:0000313" key="3">
    <source>
        <dbReference type="Proteomes" id="UP001319200"/>
    </source>
</evidence>
<evidence type="ECO:0000256" key="1">
    <source>
        <dbReference type="SAM" id="Phobius"/>
    </source>
</evidence>
<comment type="caution">
    <text evidence="2">The sequence shown here is derived from an EMBL/GenBank/DDBJ whole genome shotgun (WGS) entry which is preliminary data.</text>
</comment>
<dbReference type="AlphaFoldDB" id="A0AAP2DRM2"/>